<sequence>MLFHMSPVFGKEDGRVIHFVAVQVPITRRQRRNRGVSLSEDASALNEIMFGSCRKGVDTNSMLELGLLSLDSVSDTEETRKASDSEKRTAANAVNNILSVLIRCSEPTGRLVCGKRCSVPGVGYISASLNKSLGISDVSFFLLPATYFHGLAELIHCL</sequence>
<dbReference type="AlphaFoldDB" id="A0A6A2Y8N0"/>
<organism evidence="4 5">
    <name type="scientific">Hibiscus syriacus</name>
    <name type="common">Rose of Sharon</name>
    <dbReference type="NCBI Taxonomy" id="106335"/>
    <lineage>
        <taxon>Eukaryota</taxon>
        <taxon>Viridiplantae</taxon>
        <taxon>Streptophyta</taxon>
        <taxon>Embryophyta</taxon>
        <taxon>Tracheophyta</taxon>
        <taxon>Spermatophyta</taxon>
        <taxon>Magnoliopsida</taxon>
        <taxon>eudicotyledons</taxon>
        <taxon>Gunneridae</taxon>
        <taxon>Pentapetalae</taxon>
        <taxon>rosids</taxon>
        <taxon>malvids</taxon>
        <taxon>Malvales</taxon>
        <taxon>Malvaceae</taxon>
        <taxon>Malvoideae</taxon>
        <taxon>Hibiscus</taxon>
    </lineage>
</organism>
<name>A0A6A2Y8N0_HIBSY</name>
<keyword evidence="1" id="KW-0285">Flavoprotein</keyword>
<evidence type="ECO:0000256" key="3">
    <source>
        <dbReference type="ARBA" id="ARBA00022991"/>
    </source>
</evidence>
<dbReference type="Gene3D" id="3.30.450.20">
    <property type="entry name" value="PAS domain"/>
    <property type="match status" value="1"/>
</dbReference>
<dbReference type="Proteomes" id="UP000436088">
    <property type="component" value="Unassembled WGS sequence"/>
</dbReference>
<keyword evidence="3" id="KW-0157">Chromophore</keyword>
<evidence type="ECO:0000313" key="5">
    <source>
        <dbReference type="Proteomes" id="UP000436088"/>
    </source>
</evidence>
<evidence type="ECO:0000256" key="2">
    <source>
        <dbReference type="ARBA" id="ARBA00022643"/>
    </source>
</evidence>
<dbReference type="EMBL" id="VEPZ02001337">
    <property type="protein sequence ID" value="KAE8678355.1"/>
    <property type="molecule type" value="Genomic_DNA"/>
</dbReference>
<keyword evidence="5" id="KW-1185">Reference proteome</keyword>
<dbReference type="GO" id="GO:0005634">
    <property type="term" value="C:nucleus"/>
    <property type="evidence" value="ECO:0007669"/>
    <property type="project" value="TreeGrafter"/>
</dbReference>
<evidence type="ECO:0000313" key="4">
    <source>
        <dbReference type="EMBL" id="KAE8678355.1"/>
    </source>
</evidence>
<evidence type="ECO:0000256" key="1">
    <source>
        <dbReference type="ARBA" id="ARBA00022630"/>
    </source>
</evidence>
<comment type="caution">
    <text evidence="4">The sequence shown here is derived from an EMBL/GenBank/DDBJ whole genome shotgun (WGS) entry which is preliminary data.</text>
</comment>
<dbReference type="PANTHER" id="PTHR47429">
    <property type="entry name" value="PROTEIN TWIN LOV 1"/>
    <property type="match status" value="1"/>
</dbReference>
<keyword evidence="2" id="KW-0288">FMN</keyword>
<reference evidence="4" key="1">
    <citation type="submission" date="2019-09" db="EMBL/GenBank/DDBJ databases">
        <title>Draft genome information of white flower Hibiscus syriacus.</title>
        <authorList>
            <person name="Kim Y.-M."/>
        </authorList>
    </citation>
    <scope>NUCLEOTIDE SEQUENCE [LARGE SCALE GENOMIC DNA]</scope>
    <source>
        <strain evidence="4">YM2019G1</strain>
    </source>
</reference>
<protein>
    <submittedName>
        <fullName evidence="4">Glyoxal oxidase-related protein</fullName>
    </submittedName>
</protein>
<gene>
    <name evidence="4" type="ORF">F3Y22_tig00111427pilonHSYRG00574</name>
</gene>
<dbReference type="PANTHER" id="PTHR47429:SF2">
    <property type="entry name" value="PROTEIN TWIN LOV 1"/>
    <property type="match status" value="1"/>
</dbReference>
<accession>A0A6A2Y8N0</accession>
<proteinExistence type="predicted"/>